<dbReference type="Pfam" id="PF13545">
    <property type="entry name" value="HTH_Crp_2"/>
    <property type="match status" value="1"/>
</dbReference>
<dbReference type="GO" id="GO:0016301">
    <property type="term" value="F:kinase activity"/>
    <property type="evidence" value="ECO:0007669"/>
    <property type="project" value="UniProtKB-KW"/>
</dbReference>
<dbReference type="InterPro" id="IPR036390">
    <property type="entry name" value="WH_DNA-bd_sf"/>
</dbReference>
<dbReference type="Proteomes" id="UP000237771">
    <property type="component" value="Unassembled WGS sequence"/>
</dbReference>
<dbReference type="SMART" id="SM00100">
    <property type="entry name" value="cNMP"/>
    <property type="match status" value="1"/>
</dbReference>
<dbReference type="InterPro" id="IPR018490">
    <property type="entry name" value="cNMP-bd_dom_sf"/>
</dbReference>
<dbReference type="GO" id="GO:0005829">
    <property type="term" value="C:cytosol"/>
    <property type="evidence" value="ECO:0007669"/>
    <property type="project" value="TreeGrafter"/>
</dbReference>
<reference evidence="8" key="2">
    <citation type="submission" date="2016-11" db="EMBL/GenBank/DDBJ databases">
        <authorList>
            <person name="Varghese N."/>
            <person name="Submissions S."/>
        </authorList>
    </citation>
    <scope>NUCLEOTIDE SEQUENCE [LARGE SCALE GENOMIC DNA]</scope>
    <source>
        <strain evidence="8">DSM 19729</strain>
    </source>
</reference>
<keyword evidence="2" id="KW-0238">DNA-binding</keyword>
<gene>
    <name evidence="6" type="ORF">BC624_104142</name>
    <name evidence="7" type="ORF">SAMN05443373_103142</name>
</gene>
<keyword evidence="7" id="KW-0418">Kinase</keyword>
<dbReference type="SUPFAM" id="SSF51206">
    <property type="entry name" value="cAMP-binding domain-like"/>
    <property type="match status" value="1"/>
</dbReference>
<dbReference type="PROSITE" id="PS51063">
    <property type="entry name" value="HTH_CRP_2"/>
    <property type="match status" value="1"/>
</dbReference>
<organism evidence="7 8">
    <name type="scientific">Flavobacterium granuli</name>
    <dbReference type="NCBI Taxonomy" id="280093"/>
    <lineage>
        <taxon>Bacteria</taxon>
        <taxon>Pseudomonadati</taxon>
        <taxon>Bacteroidota</taxon>
        <taxon>Flavobacteriia</taxon>
        <taxon>Flavobacteriales</taxon>
        <taxon>Flavobacteriaceae</taxon>
        <taxon>Flavobacterium</taxon>
    </lineage>
</organism>
<dbReference type="PANTHER" id="PTHR24567">
    <property type="entry name" value="CRP FAMILY TRANSCRIPTIONAL REGULATORY PROTEIN"/>
    <property type="match status" value="1"/>
</dbReference>
<dbReference type="Gene3D" id="1.10.10.10">
    <property type="entry name" value="Winged helix-like DNA-binding domain superfamily/Winged helix DNA-binding domain"/>
    <property type="match status" value="1"/>
</dbReference>
<keyword evidence="1" id="KW-0805">Transcription regulation</keyword>
<dbReference type="InterPro" id="IPR014710">
    <property type="entry name" value="RmlC-like_jellyroll"/>
</dbReference>
<evidence type="ECO:0000313" key="7">
    <source>
        <dbReference type="EMBL" id="SHG65917.1"/>
    </source>
</evidence>
<dbReference type="CDD" id="cd00038">
    <property type="entry name" value="CAP_ED"/>
    <property type="match status" value="1"/>
</dbReference>
<sequence length="244" mass="27240">MTFIMYFFFKFAQIISIIMSKCEQCIVREFSSLKALNKEELLKVASCKTSFTIKKGEAIFDEGDSINGIYCIKEGVCKLSKLSANGKDHIVKLIKSGELLGQRSMISDEPANLSAVALEDMEVCFIPKTEIMGFFDKNNQFSMSVMKSICGDLKGSDDHMVAMAQKTVKERLAQTLIYLEDNFGKNEDGSLHIQLSREELAGMIGTATESCIRLLSDFNKLGLIELTGKKITLKEINKLKKLAE</sequence>
<name>A0A1M5LLJ2_9FLAO</name>
<dbReference type="InterPro" id="IPR012318">
    <property type="entry name" value="HTH_CRP"/>
</dbReference>
<keyword evidence="7" id="KW-0808">Transferase</keyword>
<dbReference type="GO" id="GO:0003700">
    <property type="term" value="F:DNA-binding transcription factor activity"/>
    <property type="evidence" value="ECO:0007669"/>
    <property type="project" value="TreeGrafter"/>
</dbReference>
<evidence type="ECO:0000259" key="5">
    <source>
        <dbReference type="PROSITE" id="PS51063"/>
    </source>
</evidence>
<dbReference type="InterPro" id="IPR036388">
    <property type="entry name" value="WH-like_DNA-bd_sf"/>
</dbReference>
<dbReference type="PANTHER" id="PTHR24567:SF74">
    <property type="entry name" value="HTH-TYPE TRANSCRIPTIONAL REGULATOR ARCR"/>
    <property type="match status" value="1"/>
</dbReference>
<dbReference type="Pfam" id="PF00027">
    <property type="entry name" value="cNMP_binding"/>
    <property type="match status" value="1"/>
</dbReference>
<proteinExistence type="predicted"/>
<dbReference type="Proteomes" id="UP000184384">
    <property type="component" value="Unassembled WGS sequence"/>
</dbReference>
<evidence type="ECO:0000256" key="1">
    <source>
        <dbReference type="ARBA" id="ARBA00023015"/>
    </source>
</evidence>
<dbReference type="InterPro" id="IPR050397">
    <property type="entry name" value="Env_Response_Regulators"/>
</dbReference>
<dbReference type="EMBL" id="FQWO01000003">
    <property type="protein sequence ID" value="SHG65917.1"/>
    <property type="molecule type" value="Genomic_DNA"/>
</dbReference>
<evidence type="ECO:0000313" key="9">
    <source>
        <dbReference type="Proteomes" id="UP000237771"/>
    </source>
</evidence>
<evidence type="ECO:0000313" key="6">
    <source>
        <dbReference type="EMBL" id="PRZ24027.1"/>
    </source>
</evidence>
<evidence type="ECO:0000256" key="2">
    <source>
        <dbReference type="ARBA" id="ARBA00023125"/>
    </source>
</evidence>
<dbReference type="SUPFAM" id="SSF46785">
    <property type="entry name" value="Winged helix' DNA-binding domain"/>
    <property type="match status" value="1"/>
</dbReference>
<evidence type="ECO:0000256" key="3">
    <source>
        <dbReference type="ARBA" id="ARBA00023163"/>
    </source>
</evidence>
<feature type="domain" description="Cyclic nucleotide-binding" evidence="4">
    <location>
        <begin position="32"/>
        <end position="128"/>
    </location>
</feature>
<accession>A0A1M5LLJ2</accession>
<dbReference type="InterPro" id="IPR000595">
    <property type="entry name" value="cNMP-bd_dom"/>
</dbReference>
<dbReference type="Gene3D" id="2.60.120.10">
    <property type="entry name" value="Jelly Rolls"/>
    <property type="match status" value="1"/>
</dbReference>
<reference evidence="7" key="1">
    <citation type="submission" date="2016-11" db="EMBL/GenBank/DDBJ databases">
        <authorList>
            <person name="Jaros S."/>
            <person name="Januszkiewicz K."/>
            <person name="Wedrychowicz H."/>
        </authorList>
    </citation>
    <scope>NUCLEOTIDE SEQUENCE [LARGE SCALE GENOMIC DNA]</scope>
    <source>
        <strain evidence="7">DSM 19729</strain>
    </source>
</reference>
<dbReference type="SMART" id="SM00419">
    <property type="entry name" value="HTH_CRP"/>
    <property type="match status" value="1"/>
</dbReference>
<keyword evidence="3" id="KW-0804">Transcription</keyword>
<dbReference type="PROSITE" id="PS50042">
    <property type="entry name" value="CNMP_BINDING_3"/>
    <property type="match status" value="1"/>
</dbReference>
<evidence type="ECO:0000313" key="8">
    <source>
        <dbReference type="Proteomes" id="UP000184384"/>
    </source>
</evidence>
<dbReference type="GO" id="GO:0003677">
    <property type="term" value="F:DNA binding"/>
    <property type="evidence" value="ECO:0007669"/>
    <property type="project" value="UniProtKB-KW"/>
</dbReference>
<feature type="domain" description="HTH crp-type" evidence="5">
    <location>
        <begin position="166"/>
        <end position="237"/>
    </location>
</feature>
<keyword evidence="9" id="KW-1185">Reference proteome</keyword>
<dbReference type="AlphaFoldDB" id="A0A1M5LLJ2"/>
<dbReference type="EMBL" id="PVUB01000004">
    <property type="protein sequence ID" value="PRZ24027.1"/>
    <property type="molecule type" value="Genomic_DNA"/>
</dbReference>
<protein>
    <submittedName>
        <fullName evidence="6">CRP-like cAMP-binding protein</fullName>
    </submittedName>
    <submittedName>
        <fullName evidence="7">cAMP-binding domain of CRP or a regulatory subunit of cAMP-dependent protein kinases</fullName>
    </submittedName>
</protein>
<reference evidence="6 9" key="3">
    <citation type="submission" date="2018-03" db="EMBL/GenBank/DDBJ databases">
        <title>Genomic Encyclopedia of Archaeal and Bacterial Type Strains, Phase II (KMG-II): from individual species to whole genera.</title>
        <authorList>
            <person name="Goeker M."/>
        </authorList>
    </citation>
    <scope>NUCLEOTIDE SEQUENCE [LARGE SCALE GENOMIC DNA]</scope>
    <source>
        <strain evidence="6 9">DSM 17797</strain>
    </source>
</reference>
<evidence type="ECO:0000259" key="4">
    <source>
        <dbReference type="PROSITE" id="PS50042"/>
    </source>
</evidence>
<dbReference type="STRING" id="280093.SAMN05443373_103142"/>